<dbReference type="Pfam" id="PF15943">
    <property type="entry name" value="YdaS_toxin"/>
    <property type="match status" value="1"/>
</dbReference>
<dbReference type="AlphaFoldDB" id="A0AAW8JH50"/>
<dbReference type="RefSeq" id="WP_308973852.1">
    <property type="nucleotide sequence ID" value="NZ_JAVIDL010000045.1"/>
</dbReference>
<name>A0AAW8JH50_9GAMM</name>
<evidence type="ECO:0000313" key="1">
    <source>
        <dbReference type="EMBL" id="MDQ8937044.1"/>
    </source>
</evidence>
<dbReference type="Proteomes" id="UP001243844">
    <property type="component" value="Unassembled WGS sequence"/>
</dbReference>
<sequence length="77" mass="8355">MSTPLIQTYKELVQFFGSQTSTAVALGVEQPSVNAWLSGKAKMSADTAFRAQAETNGKFKATDLRPSLRSSFKKLIA</sequence>
<reference evidence="1" key="1">
    <citation type="submission" date="2023-08" db="EMBL/GenBank/DDBJ databases">
        <title>Emergence of clinically-relevant ST2 carbapenem-resistant Acinetobacter baumannii strains in hospital sewages in Zhejiang, East of China.</title>
        <authorList>
            <person name="Kaichao C."/>
            <person name="Zhang R."/>
        </authorList>
    </citation>
    <scope>NUCLEOTIDE SEQUENCE</scope>
    <source>
        <strain evidence="1">M-RB-37</strain>
    </source>
</reference>
<gene>
    <name evidence="1" type="ORF">RFH47_15080</name>
</gene>
<accession>A0AAW8JH50</accession>
<organism evidence="1 2">
    <name type="scientific">Acinetobacter rudis</name>
    <dbReference type="NCBI Taxonomy" id="632955"/>
    <lineage>
        <taxon>Bacteria</taxon>
        <taxon>Pseudomonadati</taxon>
        <taxon>Pseudomonadota</taxon>
        <taxon>Gammaproteobacteria</taxon>
        <taxon>Moraxellales</taxon>
        <taxon>Moraxellaceae</taxon>
        <taxon>Acinetobacter</taxon>
    </lineage>
</organism>
<protein>
    <submittedName>
        <fullName evidence="1">Cro/CI family transcriptional regulator</fullName>
    </submittedName>
</protein>
<dbReference type="SUPFAM" id="SSF47413">
    <property type="entry name" value="lambda repressor-like DNA-binding domains"/>
    <property type="match status" value="1"/>
</dbReference>
<comment type="caution">
    <text evidence="1">The sequence shown here is derived from an EMBL/GenBank/DDBJ whole genome shotgun (WGS) entry which is preliminary data.</text>
</comment>
<proteinExistence type="predicted"/>
<dbReference type="GO" id="GO:0003677">
    <property type="term" value="F:DNA binding"/>
    <property type="evidence" value="ECO:0007669"/>
    <property type="project" value="InterPro"/>
</dbReference>
<evidence type="ECO:0000313" key="2">
    <source>
        <dbReference type="Proteomes" id="UP001243844"/>
    </source>
</evidence>
<dbReference type="InterPro" id="IPR010982">
    <property type="entry name" value="Lambda_DNA-bd_dom_sf"/>
</dbReference>
<dbReference type="EMBL" id="JAVIDL010000045">
    <property type="protein sequence ID" value="MDQ8937044.1"/>
    <property type="molecule type" value="Genomic_DNA"/>
</dbReference>
<dbReference type="Gene3D" id="1.10.260.40">
    <property type="entry name" value="lambda repressor-like DNA-binding domains"/>
    <property type="match status" value="1"/>
</dbReference>
<dbReference type="InterPro" id="IPR031856">
    <property type="entry name" value="YdaS_toxin-like"/>
</dbReference>